<feature type="compositionally biased region" description="Low complexity" evidence="1">
    <location>
        <begin position="98"/>
        <end position="117"/>
    </location>
</feature>
<feature type="compositionally biased region" description="Polar residues" evidence="1">
    <location>
        <begin position="245"/>
        <end position="261"/>
    </location>
</feature>
<feature type="domain" description="SLA1 homology" evidence="2">
    <location>
        <begin position="380"/>
        <end position="437"/>
    </location>
</feature>
<gene>
    <name evidence="3" type="ORF">LF1_32780</name>
</gene>
<dbReference type="GO" id="GO:0042802">
    <property type="term" value="F:identical protein binding"/>
    <property type="evidence" value="ECO:0007669"/>
    <property type="project" value="InterPro"/>
</dbReference>
<evidence type="ECO:0000259" key="2">
    <source>
        <dbReference type="Pfam" id="PF03983"/>
    </source>
</evidence>
<dbReference type="EMBL" id="VRLW01000001">
    <property type="protein sequence ID" value="KAA1260737.1"/>
    <property type="molecule type" value="Genomic_DNA"/>
</dbReference>
<dbReference type="AlphaFoldDB" id="A0A5B1CHR7"/>
<evidence type="ECO:0000313" key="3">
    <source>
        <dbReference type="EMBL" id="KAA1260737.1"/>
    </source>
</evidence>
<feature type="region of interest" description="Disordered" evidence="1">
    <location>
        <begin position="50"/>
        <end position="280"/>
    </location>
</feature>
<dbReference type="Gene3D" id="2.30.30.700">
    <property type="entry name" value="SLA1 homology domain 1"/>
    <property type="match status" value="1"/>
</dbReference>
<dbReference type="GO" id="GO:0030674">
    <property type="term" value="F:protein-macromolecule adaptor activity"/>
    <property type="evidence" value="ECO:0007669"/>
    <property type="project" value="InterPro"/>
</dbReference>
<evidence type="ECO:0000313" key="4">
    <source>
        <dbReference type="Proteomes" id="UP000322699"/>
    </source>
</evidence>
<dbReference type="GO" id="GO:0008092">
    <property type="term" value="F:cytoskeletal protein binding"/>
    <property type="evidence" value="ECO:0007669"/>
    <property type="project" value="InterPro"/>
</dbReference>
<accession>A0A5B1CHR7</accession>
<comment type="caution">
    <text evidence="3">The sequence shown here is derived from an EMBL/GenBank/DDBJ whole genome shotgun (WGS) entry which is preliminary data.</text>
</comment>
<dbReference type="Proteomes" id="UP000322699">
    <property type="component" value="Unassembled WGS sequence"/>
</dbReference>
<name>A0A5B1CHR7_9BACT</name>
<protein>
    <recommendedName>
        <fullName evidence="2">SLA1 homology domain-containing protein</fullName>
    </recommendedName>
</protein>
<proteinExistence type="predicted"/>
<evidence type="ECO:0000256" key="1">
    <source>
        <dbReference type="SAM" id="MobiDB-lite"/>
    </source>
</evidence>
<dbReference type="InterPro" id="IPR007131">
    <property type="entry name" value="SHD1"/>
</dbReference>
<keyword evidence="4" id="KW-1185">Reference proteome</keyword>
<dbReference type="Pfam" id="PF03983">
    <property type="entry name" value="SHD1"/>
    <property type="match status" value="1"/>
</dbReference>
<feature type="compositionally biased region" description="Polar residues" evidence="1">
    <location>
        <begin position="71"/>
        <end position="87"/>
    </location>
</feature>
<sequence>MEMSPSYDMGMPMEMGTPVDMGSPIETPMEGTIVDDAMMAVPMADGFDQNYDQGTVIEPASPAPIEETAPMEQSTVEPEQPFDSASANAPPVPSEPNPAVSESAVAEPEMAEPAVAPEPEPDPTTDTDDDDLFGSPADEMPTDPMPADEPADDMNADDLFGGSDDTAPAQPMDSVEDDLFGGSSNDAPVEAETSMDDLFGDPPADAPVDEPAGGMDDLFGDPPADSGDAMPNSDEQPSIDDLFGDSSSQDDSNIESMVSEETSAEDLFGTPEPSDMTSDEIFDAPSQEASEEADSDFNIDDLFGAASAPTENVVADVSVDSNVIEELPAPADEVAVQEVATQEVAVQEVATQEVATQEVATQEVAVQVVSKSVMPTDALDETRIRTWIDNTGVYHVEGRLIEIAGDHVRLLKANGRTCTVPNSRLCQADAAYVDSIREQADSSRLAMLTSK</sequence>
<reference evidence="3 4" key="1">
    <citation type="submission" date="2019-08" db="EMBL/GenBank/DDBJ databases">
        <title>Deep-cultivation of Planctomycetes and their phenomic and genomic characterization uncovers novel biology.</title>
        <authorList>
            <person name="Wiegand S."/>
            <person name="Jogler M."/>
            <person name="Boedeker C."/>
            <person name="Pinto D."/>
            <person name="Vollmers J."/>
            <person name="Rivas-Marin E."/>
            <person name="Kohn T."/>
            <person name="Peeters S.H."/>
            <person name="Heuer A."/>
            <person name="Rast P."/>
            <person name="Oberbeckmann S."/>
            <person name="Bunk B."/>
            <person name="Jeske O."/>
            <person name="Meyerdierks A."/>
            <person name="Storesund J.E."/>
            <person name="Kallscheuer N."/>
            <person name="Luecker S."/>
            <person name="Lage O.M."/>
            <person name="Pohl T."/>
            <person name="Merkel B.J."/>
            <person name="Hornburger P."/>
            <person name="Mueller R.-W."/>
            <person name="Bruemmer F."/>
            <person name="Labrenz M."/>
            <person name="Spormann A.M."/>
            <person name="Op Den Camp H."/>
            <person name="Overmann J."/>
            <person name="Amann R."/>
            <person name="Jetten M.S.M."/>
            <person name="Mascher T."/>
            <person name="Medema M.H."/>
            <person name="Devos D.P."/>
            <person name="Kaster A.-K."/>
            <person name="Ovreas L."/>
            <person name="Rohde M."/>
            <person name="Galperin M.Y."/>
            <person name="Jogler C."/>
        </authorList>
    </citation>
    <scope>NUCLEOTIDE SEQUENCE [LARGE SCALE GENOMIC DNA]</scope>
    <source>
        <strain evidence="3 4">LF1</strain>
    </source>
</reference>
<dbReference type="GO" id="GO:0043130">
    <property type="term" value="F:ubiquitin binding"/>
    <property type="evidence" value="ECO:0007669"/>
    <property type="project" value="InterPro"/>
</dbReference>
<organism evidence="3 4">
    <name type="scientific">Rubripirellula obstinata</name>
    <dbReference type="NCBI Taxonomy" id="406547"/>
    <lineage>
        <taxon>Bacteria</taxon>
        <taxon>Pseudomonadati</taxon>
        <taxon>Planctomycetota</taxon>
        <taxon>Planctomycetia</taxon>
        <taxon>Pirellulales</taxon>
        <taxon>Pirellulaceae</taxon>
        <taxon>Rubripirellula</taxon>
    </lineage>
</organism>
<feature type="compositionally biased region" description="Acidic residues" evidence="1">
    <location>
        <begin position="119"/>
        <end position="132"/>
    </location>
</feature>